<keyword evidence="5" id="KW-0547">Nucleotide-binding</keyword>
<evidence type="ECO:0000259" key="12">
    <source>
        <dbReference type="PROSITE" id="PS50929"/>
    </source>
</evidence>
<dbReference type="InterPro" id="IPR039421">
    <property type="entry name" value="Type_1_exporter"/>
</dbReference>
<keyword evidence="4 10" id="KW-0812">Transmembrane</keyword>
<feature type="region of interest" description="Disordered" evidence="9">
    <location>
        <begin position="157"/>
        <end position="336"/>
    </location>
</feature>
<evidence type="ECO:0000256" key="8">
    <source>
        <dbReference type="ARBA" id="ARBA00023136"/>
    </source>
</evidence>
<evidence type="ECO:0000256" key="2">
    <source>
        <dbReference type="ARBA" id="ARBA00004308"/>
    </source>
</evidence>
<dbReference type="GO" id="GO:0015421">
    <property type="term" value="F:ABC-type oligopeptide transporter activity"/>
    <property type="evidence" value="ECO:0007669"/>
    <property type="project" value="TreeGrafter"/>
</dbReference>
<feature type="domain" description="ABC transporter" evidence="11">
    <location>
        <begin position="692"/>
        <end position="950"/>
    </location>
</feature>
<dbReference type="InterPro" id="IPR011527">
    <property type="entry name" value="ABC1_TM_dom"/>
</dbReference>
<feature type="transmembrane region" description="Helical" evidence="10">
    <location>
        <begin position="601"/>
        <end position="619"/>
    </location>
</feature>
<sequence>MENPGTDNRPRRAGQHSSDASDPVHARTPSETSFLSLSDSSTDTLSVANPVGDPALAVSRPDLSVNSPSQHLLDAAAPIADSRDRPRPPPLSPSIASSATEHLKSPAPWIDPHLSRDFRHVNRDTTADIIDEYLAPRSPKSRATSVSSRLSVEFAPENVGASKAHRPVPLKPTTAFERRQQRKRARDVAQDALSPIESVTAYSGSPTSPTKPPTPVTPAAPATPATPAKLGITEDHISPGPTDSPGSIQSHNGPSGRGGLRGRGGQRGRGGLRGRDGRQGRGGMRGLDGPRSLEGTGGPQGSSGAGAKEPNDEKKSSQEEKKAEAAPPGPLNDRRRKRLAKGKYGDTIKDFVRIFSYTTKRDRVFIAISAFAAIVTGLTFPAMTIVFGNLVGSITTASFAGHDVKLVLTGIINQSVLYMLYLFAARFVSEYIATLGFNIMSIRVSSTLRLAYLQALMKQRVSMLDTQPPGQLAAIITATANTVQDGVSEKFALLIQSIALMIGAMGNAFYHSWKLTLVTSSGLVLIIICYCITTPFVVRNMKAVEQINIKASGVASEVFGAIRMIAAFGAEARMVKKYEDWVSQSRQRGMRLSKIVAVQKSIVYFSVIGTFALSCWFAARMIVDGEIPNNSILIIVLMCVMMTTNTIGNIAQPLSAASRAAASARILFNGIEAPKPKPGGKKAPEVNAADRLVLWNVNFTYPSRPKQKILDQLKLVIPAGKVTAIVGPSGSGKSTVVNLIERWYELDGAANKNKLVQYFRNGSVKCGGVPLHEIDLKWWRSQIGLVQQEPFLFNDTIFTNVAYGLIGTEWENAEEDKKRELVAQACREAFADEFIARLPDGYDTAVGESGGKLSGGQRQRLAIARAIIKKPKILILDEATSAIDVRAEKVVQAALDKVSKGRTTIMIAHRLSTVKKADHIIVMAKGKVSQWGKHEQLMAKKDGPYYLLTQAQQLSLGDEKEPSEDSSDITESEVRTMDLMEKDEETKKRVSMGTSSDGDEESEPKSKGLIKSFGPLLLEQKQHWPWYLTMFSGAVVAGASSPVQAYLFAALLSSFNVGGQLLLMLTNFWSLMFVILAGCVGVGYFALGFASTRVAFIITTSFQREYFNNIIAQPISWFDKEDSNQGSLTSRLAMDAQALQQLLGINMAFVIIAILSVTGCLAVAFYFGWKLTAVALSCAMPLAIGAGFFRSRIEKKFHKMNNKVFAESAKFATESMGAIRTVTALTLEDSICRRYENLLDDHVSKAFKKARLATIIFAASDAIPLLCMAFILWYGGGLLVSGEYWSFQYLVVYIAVIQGAMGVGQWLSFVPNMAQATVAANRLEELRKREFDAEHGIKIDDEILELDDKNDIMGPKIELQDVWFKYPTRDVPVLCGLDMTIEKGQFAAIVGPSGCGKTSVISLLERYYNVKSGSVLYNGFNIEDINLRDYRKTISLVAQEAFMFQGSIRENILLGVDEDAVSEEDLHQACRDAEIHDFIISLPDGYNTKVGFKGILLSGGQKQRMAIARALIRNPRLLLLDEATSALDSETEKLVQGVLERTKKSRTMIVVAHRLSTIQNADIIYVLGDGSVVESGTHAQLLQKRGVYWSMCQAQALDR</sequence>
<feature type="transmembrane region" description="Helical" evidence="10">
    <location>
        <begin position="1252"/>
        <end position="1275"/>
    </location>
</feature>
<dbReference type="InterPro" id="IPR003439">
    <property type="entry name" value="ABC_transporter-like_ATP-bd"/>
</dbReference>
<feature type="compositionally biased region" description="Low complexity" evidence="9">
    <location>
        <begin position="219"/>
        <end position="228"/>
    </location>
</feature>
<dbReference type="Gene3D" id="3.40.50.300">
    <property type="entry name" value="P-loop containing nucleotide triphosphate hydrolases"/>
    <property type="match status" value="2"/>
</dbReference>
<feature type="transmembrane region" description="Helical" evidence="10">
    <location>
        <begin position="1068"/>
        <end position="1087"/>
    </location>
</feature>
<feature type="transmembrane region" description="Helical" evidence="10">
    <location>
        <begin position="1287"/>
        <end position="1307"/>
    </location>
</feature>
<feature type="transmembrane region" description="Helical" evidence="10">
    <location>
        <begin position="404"/>
        <end position="425"/>
    </location>
</feature>
<dbReference type="InterPro" id="IPR027417">
    <property type="entry name" value="P-loop_NTPase"/>
</dbReference>
<dbReference type="GO" id="GO:0012505">
    <property type="term" value="C:endomembrane system"/>
    <property type="evidence" value="ECO:0007669"/>
    <property type="project" value="UniProtKB-SubCell"/>
</dbReference>
<evidence type="ECO:0000256" key="6">
    <source>
        <dbReference type="ARBA" id="ARBA00022840"/>
    </source>
</evidence>
<feature type="compositionally biased region" description="Basic and acidic residues" evidence="9">
    <location>
        <begin position="309"/>
        <end position="324"/>
    </location>
</feature>
<evidence type="ECO:0000256" key="9">
    <source>
        <dbReference type="SAM" id="MobiDB-lite"/>
    </source>
</evidence>
<feature type="compositionally biased region" description="Basic and acidic residues" evidence="9">
    <location>
        <begin position="972"/>
        <end position="988"/>
    </location>
</feature>
<dbReference type="PROSITE" id="PS50893">
    <property type="entry name" value="ABC_TRANSPORTER_2"/>
    <property type="match status" value="2"/>
</dbReference>
<dbReference type="PROSITE" id="PS50929">
    <property type="entry name" value="ABC_TM1F"/>
    <property type="match status" value="2"/>
</dbReference>
<dbReference type="Pfam" id="PF00005">
    <property type="entry name" value="ABC_tran"/>
    <property type="match status" value="2"/>
</dbReference>
<dbReference type="CDD" id="cd18578">
    <property type="entry name" value="ABC_6TM_Pgp_ABCB1_D2_like"/>
    <property type="match status" value="1"/>
</dbReference>
<reference evidence="13" key="1">
    <citation type="submission" date="2021-03" db="EMBL/GenBank/DDBJ databases">
        <title>Revisited historic fungal species revealed as producer of novel bioactive compounds through whole genome sequencing and comparative genomics.</title>
        <authorList>
            <person name="Vignolle G.A."/>
            <person name="Hochenegger N."/>
            <person name="Mach R.L."/>
            <person name="Mach-Aigner A.R."/>
            <person name="Javad Rahimi M."/>
            <person name="Salim K.A."/>
            <person name="Chan C.M."/>
            <person name="Lim L.B.L."/>
            <person name="Cai F."/>
            <person name="Druzhinina I.S."/>
            <person name="U'Ren J.M."/>
            <person name="Derntl C."/>
        </authorList>
    </citation>
    <scope>NUCLEOTIDE SEQUENCE</scope>
    <source>
        <strain evidence="13">TUCIM 5799</strain>
    </source>
</reference>
<dbReference type="PANTHER" id="PTHR43394">
    <property type="entry name" value="ATP-DEPENDENT PERMEASE MDL1, MITOCHONDRIAL"/>
    <property type="match status" value="1"/>
</dbReference>
<feature type="compositionally biased region" description="Acidic residues" evidence="9">
    <location>
        <begin position="961"/>
        <end position="971"/>
    </location>
</feature>
<dbReference type="SUPFAM" id="SSF90123">
    <property type="entry name" value="ABC transporter transmembrane region"/>
    <property type="match status" value="2"/>
</dbReference>
<dbReference type="InterPro" id="IPR003593">
    <property type="entry name" value="AAA+_ATPase"/>
</dbReference>
<keyword evidence="7 10" id="KW-1133">Transmembrane helix</keyword>
<feature type="transmembrane region" description="Helical" evidence="10">
    <location>
        <begin position="364"/>
        <end position="392"/>
    </location>
</feature>
<dbReference type="PANTHER" id="PTHR43394:SF1">
    <property type="entry name" value="ATP-BINDING CASSETTE SUB-FAMILY B MEMBER 10, MITOCHONDRIAL"/>
    <property type="match status" value="1"/>
</dbReference>
<feature type="transmembrane region" description="Helical" evidence="10">
    <location>
        <begin position="1026"/>
        <end position="1048"/>
    </location>
</feature>
<evidence type="ECO:0000259" key="11">
    <source>
        <dbReference type="PROSITE" id="PS50893"/>
    </source>
</evidence>
<dbReference type="PROSITE" id="PS00211">
    <property type="entry name" value="ABC_TRANSPORTER_1"/>
    <property type="match status" value="2"/>
</dbReference>
<dbReference type="GO" id="GO:0005524">
    <property type="term" value="F:ATP binding"/>
    <property type="evidence" value="ECO:0007669"/>
    <property type="project" value="UniProtKB-KW"/>
</dbReference>
<feature type="compositionally biased region" description="Gly residues" evidence="9">
    <location>
        <begin position="295"/>
        <end position="304"/>
    </location>
</feature>
<feature type="domain" description="ABC transporter" evidence="11">
    <location>
        <begin position="1357"/>
        <end position="1594"/>
    </location>
</feature>
<evidence type="ECO:0000256" key="4">
    <source>
        <dbReference type="ARBA" id="ARBA00022692"/>
    </source>
</evidence>
<feature type="transmembrane region" description="Helical" evidence="10">
    <location>
        <begin position="1173"/>
        <end position="1193"/>
    </location>
</feature>
<evidence type="ECO:0000313" key="13">
    <source>
        <dbReference type="EMBL" id="KAI1860492.1"/>
    </source>
</evidence>
<feature type="transmembrane region" description="Helical" evidence="10">
    <location>
        <begin position="491"/>
        <end position="510"/>
    </location>
</feature>
<comment type="caution">
    <text evidence="13">The sequence shown here is derived from an EMBL/GenBank/DDBJ whole genome shotgun (WGS) entry which is preliminary data.</text>
</comment>
<dbReference type="FunFam" id="3.40.50.300:FF:001530">
    <property type="entry name" value="ABC multidrug transporter (Eurofung)"/>
    <property type="match status" value="1"/>
</dbReference>
<protein>
    <recommendedName>
        <fullName evidence="15">ABC transporter</fullName>
    </recommendedName>
</protein>
<evidence type="ECO:0008006" key="15">
    <source>
        <dbReference type="Google" id="ProtNLM"/>
    </source>
</evidence>
<feature type="region of interest" description="Disordered" evidence="9">
    <location>
        <begin position="956"/>
        <end position="1006"/>
    </location>
</feature>
<evidence type="ECO:0000256" key="5">
    <source>
        <dbReference type="ARBA" id="ARBA00022741"/>
    </source>
</evidence>
<dbReference type="CDD" id="cd18577">
    <property type="entry name" value="ABC_6TM_Pgp_ABCB1_D1_like"/>
    <property type="match status" value="1"/>
</dbReference>
<accession>A0A9Q0AM57</accession>
<comment type="subcellular location">
    <subcellularLocation>
        <location evidence="2">Endomembrane system</location>
    </subcellularLocation>
    <subcellularLocation>
        <location evidence="1">Membrane</location>
        <topology evidence="1">Multi-pass membrane protein</topology>
    </subcellularLocation>
</comment>
<dbReference type="InterPro" id="IPR017871">
    <property type="entry name" value="ABC_transporter-like_CS"/>
</dbReference>
<dbReference type="Proteomes" id="UP000829685">
    <property type="component" value="Unassembled WGS sequence"/>
</dbReference>
<feature type="compositionally biased region" description="Polar residues" evidence="9">
    <location>
        <begin position="244"/>
        <end position="253"/>
    </location>
</feature>
<gene>
    <name evidence="13" type="ORF">JX265_009891</name>
</gene>
<feature type="compositionally biased region" description="Pro residues" evidence="9">
    <location>
        <begin position="209"/>
        <end position="218"/>
    </location>
</feature>
<feature type="transmembrane region" description="Helical" evidence="10">
    <location>
        <begin position="1142"/>
        <end position="1167"/>
    </location>
</feature>
<feature type="transmembrane region" description="Helical" evidence="10">
    <location>
        <begin position="631"/>
        <end position="651"/>
    </location>
</feature>
<feature type="domain" description="ABC transmembrane type-1" evidence="12">
    <location>
        <begin position="1028"/>
        <end position="1315"/>
    </location>
</feature>
<dbReference type="EMBL" id="JAFIMR010000031">
    <property type="protein sequence ID" value="KAI1860492.1"/>
    <property type="molecule type" value="Genomic_DNA"/>
</dbReference>
<keyword evidence="14" id="KW-1185">Reference proteome</keyword>
<feature type="domain" description="ABC transmembrane type-1" evidence="12">
    <location>
        <begin position="367"/>
        <end position="659"/>
    </location>
</feature>
<feature type="transmembrane region" description="Helical" evidence="10">
    <location>
        <begin position="516"/>
        <end position="538"/>
    </location>
</feature>
<comment type="similarity">
    <text evidence="3">Belongs to the ABC transporter superfamily. ABCB family. Multidrug resistance exporter (TC 3.A.1.201) subfamily.</text>
</comment>
<dbReference type="CDD" id="cd03249">
    <property type="entry name" value="ABC_MTABC3_MDL1_MDL2"/>
    <property type="match status" value="1"/>
</dbReference>
<dbReference type="Pfam" id="PF00664">
    <property type="entry name" value="ABC_membrane"/>
    <property type="match status" value="2"/>
</dbReference>
<name>A0A9Q0AM57_9PEZI</name>
<dbReference type="FunFam" id="3.40.50.300:FF:000913">
    <property type="entry name" value="ABC multidrug transporter SitT"/>
    <property type="match status" value="1"/>
</dbReference>
<feature type="compositionally biased region" description="Low complexity" evidence="9">
    <location>
        <begin position="30"/>
        <end position="46"/>
    </location>
</feature>
<evidence type="ECO:0000256" key="7">
    <source>
        <dbReference type="ARBA" id="ARBA00022989"/>
    </source>
</evidence>
<evidence type="ECO:0000256" key="1">
    <source>
        <dbReference type="ARBA" id="ARBA00004141"/>
    </source>
</evidence>
<feature type="region of interest" description="Disordered" evidence="9">
    <location>
        <begin position="1"/>
        <end position="113"/>
    </location>
</feature>
<organism evidence="13 14">
    <name type="scientific">Neoarthrinium moseri</name>
    <dbReference type="NCBI Taxonomy" id="1658444"/>
    <lineage>
        <taxon>Eukaryota</taxon>
        <taxon>Fungi</taxon>
        <taxon>Dikarya</taxon>
        <taxon>Ascomycota</taxon>
        <taxon>Pezizomycotina</taxon>
        <taxon>Sordariomycetes</taxon>
        <taxon>Xylariomycetidae</taxon>
        <taxon>Amphisphaeriales</taxon>
        <taxon>Apiosporaceae</taxon>
        <taxon>Neoarthrinium</taxon>
    </lineage>
</organism>
<evidence type="ECO:0000256" key="10">
    <source>
        <dbReference type="SAM" id="Phobius"/>
    </source>
</evidence>
<dbReference type="SMART" id="SM00382">
    <property type="entry name" value="AAA"/>
    <property type="match status" value="2"/>
</dbReference>
<keyword evidence="8 10" id="KW-0472">Membrane</keyword>
<dbReference type="SUPFAM" id="SSF52540">
    <property type="entry name" value="P-loop containing nucleoside triphosphate hydrolases"/>
    <property type="match status" value="2"/>
</dbReference>
<keyword evidence="6" id="KW-0067">ATP-binding</keyword>
<dbReference type="GO" id="GO:0005743">
    <property type="term" value="C:mitochondrial inner membrane"/>
    <property type="evidence" value="ECO:0007669"/>
    <property type="project" value="TreeGrafter"/>
</dbReference>
<dbReference type="InterPro" id="IPR036640">
    <property type="entry name" value="ABC1_TM_sf"/>
</dbReference>
<evidence type="ECO:0000256" key="3">
    <source>
        <dbReference type="ARBA" id="ARBA00007577"/>
    </source>
</evidence>
<dbReference type="GO" id="GO:0016887">
    <property type="term" value="F:ATP hydrolysis activity"/>
    <property type="evidence" value="ECO:0007669"/>
    <property type="project" value="InterPro"/>
</dbReference>
<dbReference type="GO" id="GO:0090374">
    <property type="term" value="P:oligopeptide export from mitochondrion"/>
    <property type="evidence" value="ECO:0007669"/>
    <property type="project" value="TreeGrafter"/>
</dbReference>
<proteinExistence type="inferred from homology"/>
<evidence type="ECO:0000313" key="14">
    <source>
        <dbReference type="Proteomes" id="UP000829685"/>
    </source>
</evidence>
<dbReference type="Gene3D" id="1.20.1560.10">
    <property type="entry name" value="ABC transporter type 1, transmembrane domain"/>
    <property type="match status" value="1"/>
</dbReference>